<sequence length="80" mass="8476">MIELIIGLAVLAAAIAVLAGAALSAHWGRNRELGVMQYIPYLLLLNYGLSILLSGRDLAFPDDVLAIVINKSPSFPGWGA</sequence>
<evidence type="ECO:0000256" key="1">
    <source>
        <dbReference type="SAM" id="Phobius"/>
    </source>
</evidence>
<dbReference type="Proteomes" id="UP000092634">
    <property type="component" value="Unassembled WGS sequence"/>
</dbReference>
<evidence type="ECO:0000313" key="2">
    <source>
        <dbReference type="EMBL" id="OFJ47998.1"/>
    </source>
</evidence>
<keyword evidence="1" id="KW-0812">Transmembrane</keyword>
<keyword evidence="1" id="KW-1133">Transmembrane helix</keyword>
<dbReference type="EMBL" id="MAQB02000001">
    <property type="protein sequence ID" value="OFJ47998.1"/>
    <property type="molecule type" value="Genomic_DNA"/>
</dbReference>
<feature type="transmembrane region" description="Helical" evidence="1">
    <location>
        <begin position="34"/>
        <end position="53"/>
    </location>
</feature>
<protein>
    <submittedName>
        <fullName evidence="2">Uncharacterized protein</fullName>
    </submittedName>
</protein>
<reference evidence="2 3" key="1">
    <citation type="submission" date="2016-10" db="EMBL/GenBank/DDBJ databases">
        <title>Updated version of Genome Assembly of Janthinobacterium lividum ERGS5:01.</title>
        <authorList>
            <person name="Kumar R."/>
            <person name="Acharya V."/>
            <person name="Singh D."/>
        </authorList>
    </citation>
    <scope>NUCLEOTIDE SEQUENCE [LARGE SCALE GENOMIC DNA]</scope>
    <source>
        <strain evidence="2 3">ERGS5:01</strain>
    </source>
</reference>
<comment type="caution">
    <text evidence="2">The sequence shown here is derived from an EMBL/GenBank/DDBJ whole genome shotgun (WGS) entry which is preliminary data.</text>
</comment>
<dbReference type="AlphaFoldDB" id="A0A1E8PNV8"/>
<name>A0A1E8PNV8_9BURK</name>
<organism evidence="2 3">
    <name type="scientific">Janthinobacterium lividum</name>
    <dbReference type="NCBI Taxonomy" id="29581"/>
    <lineage>
        <taxon>Bacteria</taxon>
        <taxon>Pseudomonadati</taxon>
        <taxon>Pseudomonadota</taxon>
        <taxon>Betaproteobacteria</taxon>
        <taxon>Burkholderiales</taxon>
        <taxon>Oxalobacteraceae</taxon>
        <taxon>Janthinobacterium</taxon>
    </lineage>
</organism>
<proteinExistence type="predicted"/>
<gene>
    <name evidence="2" type="ORF">BA896_002400</name>
</gene>
<keyword evidence="1" id="KW-0472">Membrane</keyword>
<accession>A0A1E8PNV8</accession>
<evidence type="ECO:0000313" key="3">
    <source>
        <dbReference type="Proteomes" id="UP000092634"/>
    </source>
</evidence>